<dbReference type="EMBL" id="DVFT01000133">
    <property type="protein sequence ID" value="HIQ96644.1"/>
    <property type="molecule type" value="Genomic_DNA"/>
</dbReference>
<comment type="caution">
    <text evidence="3">The sequence shown here is derived from an EMBL/GenBank/DDBJ whole genome shotgun (WGS) entry which is preliminary data.</text>
</comment>
<evidence type="ECO:0008006" key="5">
    <source>
        <dbReference type="Google" id="ProtNLM"/>
    </source>
</evidence>
<sequence>MKKSKMLALGLAVALVMTAGAPVVPAEAASATSSVKKSGLQKVKGKYYYYKKGKKIKNTWKTIKKARYYFGRNGAAYTGVKKIKGKYYYFSNTGKLQKKKWVKNRTYYAGSNGVLYTGLKKVGSKLYYFNANGKKNKTRSLAIQRACQYGKDFEALKALIGEPKKSTYTYSCMGAGDDGILTYSGFTVYTYRDTDGSEIVTGIS</sequence>
<gene>
    <name evidence="3" type="ORF">IAB26_08780</name>
</gene>
<accession>A0A9D0ZVP4</accession>
<feature type="chain" id="PRO_5038350574" description="Toxin A" evidence="2">
    <location>
        <begin position="22"/>
        <end position="204"/>
    </location>
</feature>
<keyword evidence="2" id="KW-0732">Signal</keyword>
<dbReference type="Gene3D" id="2.10.270.10">
    <property type="entry name" value="Cholin Binding"/>
    <property type="match status" value="2"/>
</dbReference>
<keyword evidence="1" id="KW-0677">Repeat</keyword>
<organism evidence="3 4">
    <name type="scientific">Candidatus Limivivens merdigallinarum</name>
    <dbReference type="NCBI Taxonomy" id="2840859"/>
    <lineage>
        <taxon>Bacteria</taxon>
        <taxon>Bacillati</taxon>
        <taxon>Bacillota</taxon>
        <taxon>Clostridia</taxon>
        <taxon>Lachnospirales</taxon>
        <taxon>Lachnospiraceae</taxon>
        <taxon>Lachnospiraceae incertae sedis</taxon>
        <taxon>Candidatus Limivivens</taxon>
    </lineage>
</organism>
<reference evidence="3" key="1">
    <citation type="submission" date="2020-10" db="EMBL/GenBank/DDBJ databases">
        <authorList>
            <person name="Gilroy R."/>
        </authorList>
    </citation>
    <scope>NUCLEOTIDE SEQUENCE</scope>
    <source>
        <strain evidence="3">ChiSjej3B21-11622</strain>
    </source>
</reference>
<evidence type="ECO:0000313" key="3">
    <source>
        <dbReference type="EMBL" id="HIQ96644.1"/>
    </source>
</evidence>
<dbReference type="InterPro" id="IPR018337">
    <property type="entry name" value="Cell_wall/Cho-bd_repeat"/>
</dbReference>
<name>A0A9D0ZVP4_9FIRM</name>
<evidence type="ECO:0000256" key="2">
    <source>
        <dbReference type="SAM" id="SignalP"/>
    </source>
</evidence>
<feature type="signal peptide" evidence="2">
    <location>
        <begin position="1"/>
        <end position="21"/>
    </location>
</feature>
<dbReference type="Pfam" id="PF01473">
    <property type="entry name" value="Choline_bind_1"/>
    <property type="match status" value="3"/>
</dbReference>
<dbReference type="Proteomes" id="UP000886886">
    <property type="component" value="Unassembled WGS sequence"/>
</dbReference>
<reference evidence="3" key="2">
    <citation type="journal article" date="2021" name="PeerJ">
        <title>Extensive microbial diversity within the chicken gut microbiome revealed by metagenomics and culture.</title>
        <authorList>
            <person name="Gilroy R."/>
            <person name="Ravi A."/>
            <person name="Getino M."/>
            <person name="Pursley I."/>
            <person name="Horton D.L."/>
            <person name="Alikhan N.F."/>
            <person name="Baker D."/>
            <person name="Gharbi K."/>
            <person name="Hall N."/>
            <person name="Watson M."/>
            <person name="Adriaenssens E.M."/>
            <person name="Foster-Nyarko E."/>
            <person name="Jarju S."/>
            <person name="Secka A."/>
            <person name="Antonio M."/>
            <person name="Oren A."/>
            <person name="Chaudhuri R.R."/>
            <person name="La Ragione R."/>
            <person name="Hildebrand F."/>
            <person name="Pallen M.J."/>
        </authorList>
    </citation>
    <scope>NUCLEOTIDE SEQUENCE</scope>
    <source>
        <strain evidence="3">ChiSjej3B21-11622</strain>
    </source>
</reference>
<protein>
    <recommendedName>
        <fullName evidence="5">Toxin A</fullName>
    </recommendedName>
</protein>
<proteinExistence type="predicted"/>
<evidence type="ECO:0000256" key="1">
    <source>
        <dbReference type="ARBA" id="ARBA00022737"/>
    </source>
</evidence>
<dbReference type="SUPFAM" id="SSF69360">
    <property type="entry name" value="Cell wall binding repeat"/>
    <property type="match status" value="1"/>
</dbReference>
<evidence type="ECO:0000313" key="4">
    <source>
        <dbReference type="Proteomes" id="UP000886886"/>
    </source>
</evidence>
<dbReference type="AlphaFoldDB" id="A0A9D0ZVP4"/>